<evidence type="ECO:0000256" key="4">
    <source>
        <dbReference type="SAM" id="SignalP"/>
    </source>
</evidence>
<evidence type="ECO:0000256" key="1">
    <source>
        <dbReference type="ARBA" id="ARBA00008520"/>
    </source>
</evidence>
<dbReference type="Proteomes" id="UP000051927">
    <property type="component" value="Unassembled WGS sequence"/>
</dbReference>
<gene>
    <name evidence="5" type="ORF">IV60_GL001472</name>
</gene>
<proteinExistence type="inferred from homology"/>
<organism evidence="5 6">
    <name type="scientific">Lancefieldella rimae</name>
    <dbReference type="NCBI Taxonomy" id="1383"/>
    <lineage>
        <taxon>Bacteria</taxon>
        <taxon>Bacillati</taxon>
        <taxon>Actinomycetota</taxon>
        <taxon>Coriobacteriia</taxon>
        <taxon>Coriobacteriales</taxon>
        <taxon>Atopobiaceae</taxon>
        <taxon>Lancefieldella</taxon>
    </lineage>
</organism>
<evidence type="ECO:0000256" key="3">
    <source>
        <dbReference type="ARBA" id="ARBA00022729"/>
    </source>
</evidence>
<keyword evidence="6" id="KW-1185">Reference proteome</keyword>
<keyword evidence="3 4" id="KW-0732">Signal</keyword>
<dbReference type="Pfam" id="PF13416">
    <property type="entry name" value="SBP_bac_8"/>
    <property type="match status" value="1"/>
</dbReference>
<dbReference type="RefSeq" id="WP_003149825.1">
    <property type="nucleotide sequence ID" value="NZ_JQCP01000004.1"/>
</dbReference>
<dbReference type="PANTHER" id="PTHR30061">
    <property type="entry name" value="MALTOSE-BINDING PERIPLASMIC PROTEIN"/>
    <property type="match status" value="1"/>
</dbReference>
<feature type="chain" id="PRO_5046856008" evidence="4">
    <location>
        <begin position="24"/>
        <end position="439"/>
    </location>
</feature>
<dbReference type="PROSITE" id="PS51257">
    <property type="entry name" value="PROKAR_LIPOPROTEIN"/>
    <property type="match status" value="1"/>
</dbReference>
<dbReference type="InterPro" id="IPR006059">
    <property type="entry name" value="SBP"/>
</dbReference>
<dbReference type="EMBL" id="JQCP01000004">
    <property type="protein sequence ID" value="KRO01600.1"/>
    <property type="molecule type" value="Genomic_DNA"/>
</dbReference>
<protein>
    <submittedName>
        <fullName evidence="5">Maltose-binding protein</fullName>
    </submittedName>
</protein>
<evidence type="ECO:0000256" key="2">
    <source>
        <dbReference type="ARBA" id="ARBA00022448"/>
    </source>
</evidence>
<evidence type="ECO:0000313" key="6">
    <source>
        <dbReference type="Proteomes" id="UP000051927"/>
    </source>
</evidence>
<sequence length="439" mass="48156">MSNLNRKQFVTLSASALCTLSLAGCGGNKADDKKEGSGDGAKGSVYFLNFKPEADKEWQDLAKKYTEETKVPVKVVTAASDTYAQTFQSEINKEASAAPTLFQTNGPSGLIGVKDYCIDLKDAKILGELTNDALKLEQDGVVYGVDYVEEDFGIIYNKKLLEKAGYKGEDIKDFASLKKIVEDIQARKDELGVKGAFTSAGLDSSSDWRFTTHLANLPLYYEFKDTGKPDAKEIKGTYLPNYKQIFDLYINNSTCDPTQLAGKTGDDSVAEFVNQEAVFYQNGTWAYNDIKKLGDDALGMIPIYIGVKGEEKQGMCSGGENYWCVSSKADEDSQQATLDFMYWCVTSDTATKAIAEEMGLTIPFKNAKPTSNALANIAADYAKKGNEPVAWDFIYIPSQEWKTNLSSALKGYAAGTEDWDAVKTAFVDGWKTEKEANAE</sequence>
<comment type="similarity">
    <text evidence="1">Belongs to the bacterial solute-binding protein 1 family.</text>
</comment>
<keyword evidence="2" id="KW-0813">Transport</keyword>
<name>A0ABR5PZ91_9ACTN</name>
<accession>A0ABR5PZ91</accession>
<dbReference type="Gene3D" id="3.40.190.10">
    <property type="entry name" value="Periplasmic binding protein-like II"/>
    <property type="match status" value="2"/>
</dbReference>
<feature type="signal peptide" evidence="4">
    <location>
        <begin position="1"/>
        <end position="23"/>
    </location>
</feature>
<dbReference type="GeneID" id="84904951"/>
<evidence type="ECO:0000313" key="5">
    <source>
        <dbReference type="EMBL" id="KRO01600.1"/>
    </source>
</evidence>
<reference evidence="5 6" key="1">
    <citation type="journal article" date="2015" name="Genome Announc.">
        <title>Expanding the biotechnology potential of lactobacilli through comparative genomics of 213 strains and associated genera.</title>
        <authorList>
            <person name="Sun Z."/>
            <person name="Harris H.M."/>
            <person name="McCann A."/>
            <person name="Guo C."/>
            <person name="Argimon S."/>
            <person name="Zhang W."/>
            <person name="Yang X."/>
            <person name="Jeffery I.B."/>
            <person name="Cooney J.C."/>
            <person name="Kagawa T.F."/>
            <person name="Liu W."/>
            <person name="Song Y."/>
            <person name="Salvetti E."/>
            <person name="Wrobel A."/>
            <person name="Rasinkangas P."/>
            <person name="Parkhill J."/>
            <person name="Rea M.C."/>
            <person name="O'Sullivan O."/>
            <person name="Ritari J."/>
            <person name="Douillard F.P."/>
            <person name="Paul Ross R."/>
            <person name="Yang R."/>
            <person name="Briner A.E."/>
            <person name="Felis G.E."/>
            <person name="de Vos W.M."/>
            <person name="Barrangou R."/>
            <person name="Klaenhammer T.R."/>
            <person name="Caufield P.W."/>
            <person name="Cui Y."/>
            <person name="Zhang H."/>
            <person name="O'Toole P.W."/>
        </authorList>
    </citation>
    <scope>NUCLEOTIDE SEQUENCE [LARGE SCALE GENOMIC DNA]</scope>
    <source>
        <strain evidence="5 6">DSM 7090</strain>
    </source>
</reference>
<dbReference type="SUPFAM" id="SSF53850">
    <property type="entry name" value="Periplasmic binding protein-like II"/>
    <property type="match status" value="1"/>
</dbReference>
<dbReference type="PANTHER" id="PTHR30061:SF50">
    <property type="entry name" value="MALTOSE_MALTODEXTRIN-BINDING PERIPLASMIC PROTEIN"/>
    <property type="match status" value="1"/>
</dbReference>
<comment type="caution">
    <text evidence="5">The sequence shown here is derived from an EMBL/GenBank/DDBJ whole genome shotgun (WGS) entry which is preliminary data.</text>
</comment>